<dbReference type="InterPro" id="IPR025048">
    <property type="entry name" value="DUF3987"/>
</dbReference>
<dbReference type="Proteomes" id="UP000295182">
    <property type="component" value="Unassembled WGS sequence"/>
</dbReference>
<name>A0A4R2NEF2_9BURK</name>
<evidence type="ECO:0000313" key="1">
    <source>
        <dbReference type="EMBL" id="TCP19679.1"/>
    </source>
</evidence>
<dbReference type="Pfam" id="PF13148">
    <property type="entry name" value="DUF3987"/>
    <property type="match status" value="1"/>
</dbReference>
<sequence length="539" mass="59612">MADGVFILHEDDYPLDALPAAMRAAVEDVKAITQAPLALIVASALASAATACQGLADVQRPTIPGAVPLSLNFVTVAESGERKSAADHFFFAPVAQFDRDQRAEFELNLRKFQTDERVWRVKLKGMERNLQKATAMGDPTDDLEELLRAHHDAAPKPPQRLRIALSDITPAALCGELEVNICTAVLHSNEAADLMRGRTMGNLPLLNRCWDGQVIEVDRRDKTKSAFISGARLSISLAVQPDSFEAMSQGRDEHARHSGFLARALLSFPTSTAGKRAVSEWGHASDLSAAIVEFQNRIRTLLEFSFDRHSQGVARQVLTFDDDARRYWVQFFNQVEAELKPDTGAWCSIKDFAAKAAEHAARLAAVFEVFQDPEACKISLKSIQHAVGIVRWHLYAFDRHLGKGASALRVKENASALLQWMQTKAQSQLGGGCRKYTRRELLQFGPRAIRNAASLELAIEMLVNERKLICENTKRGLLVHFPFDLRANIFGAPASTPWSKEMNGFTPCLSGLDGSRGLSSDDVRSFIEVDHTGKQDFYN</sequence>
<keyword evidence="2" id="KW-1185">Reference proteome</keyword>
<accession>A0A4R2NEF2</accession>
<reference evidence="1 2" key="1">
    <citation type="submission" date="2019-03" db="EMBL/GenBank/DDBJ databases">
        <title>Genomic Encyclopedia of Type Strains, Phase IV (KMG-IV): sequencing the most valuable type-strain genomes for metagenomic binning, comparative biology and taxonomic classification.</title>
        <authorList>
            <person name="Goeker M."/>
        </authorList>
    </citation>
    <scope>NUCLEOTIDE SEQUENCE [LARGE SCALE GENOMIC DNA]</scope>
    <source>
        <strain evidence="1 2">DSM 1837</strain>
    </source>
</reference>
<organism evidence="1 2">
    <name type="scientific">Simplicispira metamorpha</name>
    <dbReference type="NCBI Taxonomy" id="80881"/>
    <lineage>
        <taxon>Bacteria</taxon>
        <taxon>Pseudomonadati</taxon>
        <taxon>Pseudomonadota</taxon>
        <taxon>Betaproteobacteria</taxon>
        <taxon>Burkholderiales</taxon>
        <taxon>Comamonadaceae</taxon>
        <taxon>Simplicispira</taxon>
    </lineage>
</organism>
<evidence type="ECO:0000313" key="2">
    <source>
        <dbReference type="Proteomes" id="UP000295182"/>
    </source>
</evidence>
<dbReference type="AlphaFoldDB" id="A0A4R2NEF2"/>
<dbReference type="OrthoDB" id="9067983at2"/>
<dbReference type="RefSeq" id="WP_157983660.1">
    <property type="nucleotide sequence ID" value="NZ_QXNC01000002.1"/>
</dbReference>
<protein>
    <submittedName>
        <fullName evidence="1">Uncharacterized protein DUF3987</fullName>
    </submittedName>
</protein>
<gene>
    <name evidence="1" type="ORF">EV674_104140</name>
</gene>
<dbReference type="EMBL" id="SLXH01000004">
    <property type="protein sequence ID" value="TCP19679.1"/>
    <property type="molecule type" value="Genomic_DNA"/>
</dbReference>
<proteinExistence type="predicted"/>
<comment type="caution">
    <text evidence="1">The sequence shown here is derived from an EMBL/GenBank/DDBJ whole genome shotgun (WGS) entry which is preliminary data.</text>
</comment>